<dbReference type="EMBL" id="QFFJ01000002">
    <property type="protein sequence ID" value="RBL89115.1"/>
    <property type="molecule type" value="Genomic_DNA"/>
</dbReference>
<dbReference type="RefSeq" id="WP_113617860.1">
    <property type="nucleotide sequence ID" value="NZ_QFFJ01000002.1"/>
</dbReference>
<name>A0A365XU56_9BACT</name>
<reference evidence="1 2" key="1">
    <citation type="submission" date="2018-05" db="EMBL/GenBank/DDBJ databases">
        <title>Chitinophaga sp. K3CV102501T nov., isolated from isolated from a monsoon evergreen broad-leaved forest soil.</title>
        <authorList>
            <person name="Lv Y."/>
        </authorList>
    </citation>
    <scope>NUCLEOTIDE SEQUENCE [LARGE SCALE GENOMIC DNA]</scope>
    <source>
        <strain evidence="1 2">GDMCC 1.1325</strain>
    </source>
</reference>
<sequence>MNLLQRYCFRGGLDGPYPRTSDFGREYSNPDNNALKNSQDLCTVIGSSGLPGNKALKQIVNYFNEEQAGGPGTLIQQGISVSKKGKQVKGSRPEQINIAVEGSLKRLKTDN</sequence>
<organism evidence="1 2">
    <name type="scientific">Chitinophaga flava</name>
    <dbReference type="NCBI Taxonomy" id="2259036"/>
    <lineage>
        <taxon>Bacteria</taxon>
        <taxon>Pseudomonadati</taxon>
        <taxon>Bacteroidota</taxon>
        <taxon>Chitinophagia</taxon>
        <taxon>Chitinophagales</taxon>
        <taxon>Chitinophagaceae</taxon>
        <taxon>Chitinophaga</taxon>
    </lineage>
</organism>
<evidence type="ECO:0000313" key="1">
    <source>
        <dbReference type="EMBL" id="RBL89115.1"/>
    </source>
</evidence>
<dbReference type="AlphaFoldDB" id="A0A365XU56"/>
<accession>A0A365XU56</accession>
<gene>
    <name evidence="1" type="ORF">DF182_21505</name>
</gene>
<dbReference type="Proteomes" id="UP000253410">
    <property type="component" value="Unassembled WGS sequence"/>
</dbReference>
<comment type="caution">
    <text evidence="1">The sequence shown here is derived from an EMBL/GenBank/DDBJ whole genome shotgun (WGS) entry which is preliminary data.</text>
</comment>
<protein>
    <submittedName>
        <fullName evidence="1">Uncharacterized protein</fullName>
    </submittedName>
</protein>
<keyword evidence="2" id="KW-1185">Reference proteome</keyword>
<proteinExistence type="predicted"/>
<evidence type="ECO:0000313" key="2">
    <source>
        <dbReference type="Proteomes" id="UP000253410"/>
    </source>
</evidence>